<dbReference type="PANTHER" id="PTHR34512:SF30">
    <property type="entry name" value="OUTER MEMBRANE PROTEIN ASSEMBLY FACTOR BAMB"/>
    <property type="match status" value="1"/>
</dbReference>
<dbReference type="SUPFAM" id="SSF50998">
    <property type="entry name" value="Quinoprotein alcohol dehydrogenase-like"/>
    <property type="match status" value="1"/>
</dbReference>
<dbReference type="InterPro" id="IPR018391">
    <property type="entry name" value="PQQ_b-propeller_rpt"/>
</dbReference>
<dbReference type="Gene3D" id="2.130.10.10">
    <property type="entry name" value="YVTN repeat-like/Quinoprotein amine dehydrogenase"/>
    <property type="match status" value="1"/>
</dbReference>
<evidence type="ECO:0000259" key="1">
    <source>
        <dbReference type="Pfam" id="PF13360"/>
    </source>
</evidence>
<feature type="domain" description="Pyrrolo-quinoline quinone repeat" evidence="1">
    <location>
        <begin position="286"/>
        <end position="392"/>
    </location>
</feature>
<comment type="caution">
    <text evidence="2">The sequence shown here is derived from an EMBL/GenBank/DDBJ whole genome shotgun (WGS) entry which is preliminary data.</text>
</comment>
<dbReference type="PANTHER" id="PTHR34512">
    <property type="entry name" value="CELL SURFACE PROTEIN"/>
    <property type="match status" value="1"/>
</dbReference>
<accession>A0A316AQR6</accession>
<keyword evidence="3" id="KW-1185">Reference proteome</keyword>
<dbReference type="Proteomes" id="UP000245880">
    <property type="component" value="Unassembled WGS sequence"/>
</dbReference>
<organism evidence="2 3">
    <name type="scientific">Dyadobacter jejuensis</name>
    <dbReference type="NCBI Taxonomy" id="1082580"/>
    <lineage>
        <taxon>Bacteria</taxon>
        <taxon>Pseudomonadati</taxon>
        <taxon>Bacteroidota</taxon>
        <taxon>Cytophagia</taxon>
        <taxon>Cytophagales</taxon>
        <taxon>Spirosomataceae</taxon>
        <taxon>Dyadobacter</taxon>
    </lineage>
</organism>
<dbReference type="SMART" id="SM00564">
    <property type="entry name" value="PQQ"/>
    <property type="match status" value="3"/>
</dbReference>
<proteinExistence type="predicted"/>
<dbReference type="InterPro" id="IPR011047">
    <property type="entry name" value="Quinoprotein_ADH-like_sf"/>
</dbReference>
<dbReference type="RefSeq" id="WP_109673487.1">
    <property type="nucleotide sequence ID" value="NZ_QGDT01000002.1"/>
</dbReference>
<dbReference type="EMBL" id="QGDT01000002">
    <property type="protein sequence ID" value="PWJ59639.1"/>
    <property type="molecule type" value="Genomic_DNA"/>
</dbReference>
<gene>
    <name evidence="2" type="ORF">CLV98_102473</name>
</gene>
<dbReference type="AlphaFoldDB" id="A0A316AQR6"/>
<dbReference type="InterPro" id="IPR015943">
    <property type="entry name" value="WD40/YVTN_repeat-like_dom_sf"/>
</dbReference>
<protein>
    <submittedName>
        <fullName evidence="2">Putative pyrroloquinoline-quinone binding quinoprotein</fullName>
    </submittedName>
</protein>
<dbReference type="OrthoDB" id="7012117at2"/>
<dbReference type="Pfam" id="PF13360">
    <property type="entry name" value="PQQ_2"/>
    <property type="match status" value="1"/>
</dbReference>
<reference evidence="2 3" key="1">
    <citation type="submission" date="2018-03" db="EMBL/GenBank/DDBJ databases">
        <title>Genomic Encyclopedia of Archaeal and Bacterial Type Strains, Phase II (KMG-II): from individual species to whole genera.</title>
        <authorList>
            <person name="Goeker M."/>
        </authorList>
    </citation>
    <scope>NUCLEOTIDE SEQUENCE [LARGE SCALE GENOMIC DNA]</scope>
    <source>
        <strain evidence="2 3">DSM 100346</strain>
    </source>
</reference>
<name>A0A316AQR6_9BACT</name>
<dbReference type="PROSITE" id="PS51257">
    <property type="entry name" value="PROKAR_LIPOPROTEIN"/>
    <property type="match status" value="1"/>
</dbReference>
<evidence type="ECO:0000313" key="3">
    <source>
        <dbReference type="Proteomes" id="UP000245880"/>
    </source>
</evidence>
<evidence type="ECO:0000313" key="2">
    <source>
        <dbReference type="EMBL" id="PWJ59639.1"/>
    </source>
</evidence>
<sequence length="438" mass="49856">MSISFRIIYILSFCLLFACKQKEINTQKIDGVVTQLSYIWKSSISSTDRIGADFYRGYVVNGHGVLCSFKSWSNGQGSTRQSYLVLKNVENGKDIWKWDALVNKRFTRPLKNNVVIHKNNLWIHDGYSDYCLNATTGQSVFQFTKDFSTIAGITSIEDQIYFVANGRNANQKEQFADSFYQLNTVGSGFTEMDQPPYNQEYSYYNQSGYYIGSMMNLTAFRHHETDYLVVPYMEMGPPSVVNPAKKTNRTFFGLYNLSDRKWAFDRISISFPDEIVTQSNVPIVYDNSVILSCGPFVYAFELFTGKRKWERRLTNAPTSPIDMLLANNVLIVNMGDALLYGVDVSTGKVLWTQKSSGISSDLYHQNGVVYWIPSKNLRAVDLETGKLLWDMPSIDQVQEPGSESVWWGFVTGIPGKNGEKGKIFATSDHYLYCFEAIR</sequence>
<dbReference type="InterPro" id="IPR002372">
    <property type="entry name" value="PQQ_rpt_dom"/>
</dbReference>